<evidence type="ECO:0000256" key="8">
    <source>
        <dbReference type="ARBA" id="ARBA00029938"/>
    </source>
</evidence>
<comment type="catalytic activity">
    <reaction evidence="9">
        <text>[ribosomal protein uS12]-L-proline + 2-oxoglutarate + O2 = [ribosomal protein uS12]-(3S)-3-hydroxy-L-proline + succinate + CO2</text>
        <dbReference type="Rhea" id="RHEA:54156"/>
        <dbReference type="Rhea" id="RHEA-COMP:13816"/>
        <dbReference type="Rhea" id="RHEA-COMP:13818"/>
        <dbReference type="ChEBI" id="CHEBI:15379"/>
        <dbReference type="ChEBI" id="CHEBI:16526"/>
        <dbReference type="ChEBI" id="CHEBI:16810"/>
        <dbReference type="ChEBI" id="CHEBI:30031"/>
        <dbReference type="ChEBI" id="CHEBI:50342"/>
        <dbReference type="ChEBI" id="CHEBI:85428"/>
    </reaction>
</comment>
<feature type="domain" description="Fe2OG dioxygenase" evidence="11">
    <location>
        <begin position="128"/>
        <end position="229"/>
    </location>
</feature>
<dbReference type="InterPro" id="IPR039558">
    <property type="entry name" value="TPA1/OFD1_N"/>
</dbReference>
<evidence type="ECO:0000256" key="2">
    <source>
        <dbReference type="ARBA" id="ARBA00007443"/>
    </source>
</evidence>
<dbReference type="Proteomes" id="UP000053105">
    <property type="component" value="Unassembled WGS sequence"/>
</dbReference>
<dbReference type="Pfam" id="PF10637">
    <property type="entry name" value="Ofd1_CTDD"/>
    <property type="match status" value="1"/>
</dbReference>
<protein>
    <recommendedName>
        <fullName evidence="8">uS12 prolyl 3-hydroxylase</fullName>
    </recommendedName>
</protein>
<dbReference type="InterPro" id="IPR019601">
    <property type="entry name" value="Oxoglutarate/Fe-dep_Oase_C"/>
</dbReference>
<evidence type="ECO:0000256" key="4">
    <source>
        <dbReference type="ARBA" id="ARBA00022896"/>
    </source>
</evidence>
<evidence type="ECO:0000256" key="3">
    <source>
        <dbReference type="ARBA" id="ARBA00022723"/>
    </source>
</evidence>
<evidence type="ECO:0000256" key="10">
    <source>
        <dbReference type="SAM" id="MobiDB-lite"/>
    </source>
</evidence>
<evidence type="ECO:0000256" key="9">
    <source>
        <dbReference type="ARBA" id="ARBA00047444"/>
    </source>
</evidence>
<dbReference type="PROSITE" id="PS51471">
    <property type="entry name" value="FE2OG_OXY"/>
    <property type="match status" value="1"/>
</dbReference>
<comment type="cofactor">
    <cofactor evidence="1">
        <name>L-ascorbate</name>
        <dbReference type="ChEBI" id="CHEBI:38290"/>
    </cofactor>
</comment>
<name>A0A0N0BKG1_9HYME</name>
<dbReference type="GO" id="GO:0006449">
    <property type="term" value="P:regulation of translational termination"/>
    <property type="evidence" value="ECO:0007669"/>
    <property type="project" value="TreeGrafter"/>
</dbReference>
<feature type="compositionally biased region" description="Polar residues" evidence="10">
    <location>
        <begin position="428"/>
        <end position="439"/>
    </location>
</feature>
<dbReference type="PANTHER" id="PTHR12117:SF0">
    <property type="entry name" value="PROLYL 3-HYDROXYLASE OGFOD1"/>
    <property type="match status" value="1"/>
</dbReference>
<evidence type="ECO:0000313" key="13">
    <source>
        <dbReference type="Proteomes" id="UP000053105"/>
    </source>
</evidence>
<organism evidence="12 13">
    <name type="scientific">Melipona quadrifasciata</name>
    <dbReference type="NCBI Taxonomy" id="166423"/>
    <lineage>
        <taxon>Eukaryota</taxon>
        <taxon>Metazoa</taxon>
        <taxon>Ecdysozoa</taxon>
        <taxon>Arthropoda</taxon>
        <taxon>Hexapoda</taxon>
        <taxon>Insecta</taxon>
        <taxon>Pterygota</taxon>
        <taxon>Neoptera</taxon>
        <taxon>Endopterygota</taxon>
        <taxon>Hymenoptera</taxon>
        <taxon>Apocrita</taxon>
        <taxon>Aculeata</taxon>
        <taxon>Apoidea</taxon>
        <taxon>Anthophila</taxon>
        <taxon>Apidae</taxon>
        <taxon>Melipona</taxon>
    </lineage>
</organism>
<keyword evidence="3" id="KW-0479">Metal-binding</keyword>
<evidence type="ECO:0000256" key="7">
    <source>
        <dbReference type="ARBA" id="ARBA00023004"/>
    </source>
</evidence>
<proteinExistence type="inferred from homology"/>
<evidence type="ECO:0000256" key="6">
    <source>
        <dbReference type="ARBA" id="ARBA00023002"/>
    </source>
</evidence>
<gene>
    <name evidence="12" type="ORF">WN51_13038</name>
</gene>
<reference evidence="12 13" key="1">
    <citation type="submission" date="2015-07" db="EMBL/GenBank/DDBJ databases">
        <title>The genome of Melipona quadrifasciata.</title>
        <authorList>
            <person name="Pan H."/>
            <person name="Kapheim K."/>
        </authorList>
    </citation>
    <scope>NUCLEOTIDE SEQUENCE [LARGE SCALE GENOMIC DNA]</scope>
    <source>
        <strain evidence="12">0111107301</strain>
        <tissue evidence="12">Whole body</tissue>
    </source>
</reference>
<keyword evidence="6" id="KW-0560">Oxidoreductase</keyword>
<dbReference type="Gene3D" id="2.60.120.620">
    <property type="entry name" value="q2cbj1_9rhob like domain"/>
    <property type="match status" value="2"/>
</dbReference>
<evidence type="ECO:0000256" key="5">
    <source>
        <dbReference type="ARBA" id="ARBA00022964"/>
    </source>
</evidence>
<comment type="similarity">
    <text evidence="2">Belongs to the TPA1 family.</text>
</comment>
<dbReference type="GO" id="GO:0031543">
    <property type="term" value="F:peptidyl-proline dioxygenase activity"/>
    <property type="evidence" value="ECO:0007669"/>
    <property type="project" value="TreeGrafter"/>
</dbReference>
<dbReference type="GO" id="GO:0005506">
    <property type="term" value="F:iron ion binding"/>
    <property type="evidence" value="ECO:0007669"/>
    <property type="project" value="InterPro"/>
</dbReference>
<dbReference type="InterPro" id="IPR051842">
    <property type="entry name" value="uS12_prolyl_hydroxylase"/>
</dbReference>
<evidence type="ECO:0000259" key="11">
    <source>
        <dbReference type="PROSITE" id="PS51471"/>
    </source>
</evidence>
<keyword evidence="4" id="KW-0847">Vitamin C</keyword>
<sequence>MAETEPQEKRKKQAVISDFVYSTKFQKLFSEHWHNRTDLKTNNLEIISKPFRVCRISNFICNEELMDEIKNELLDVRIRRNCIDLYQFEQTEDLVSIDREILNLLYMTFQTDLTGWMECNTKIRLSKKISMASSCYYDTDYLLCHDDNMGDRKIAFVLYLSKDWTEDDGGALDLFDTDENNLPRNVVKSLIPEYNSLVFFEVLENSYHQVAEITSPDKSRWSINGWFHGPLRPRVWRPRTEILSNYIDPVPERVDLDYWVSECYLFPKIIKQIQQDVETSSYTFLSHYLKDEIYEILQTDVASEAIVWKKVGPADIRNYEVADEETLPDLLKQFYNMFKSISMFQLLKDYTELDLVVSKDEITKPRMQIELQRWTSGSYTLICDKLLDDEPYTYINDECYSNIYSSETEEVQENASNNSNDDDNKNNTISECDTPVSTTEQKELDENDLLTIVQSKCARTVSKNLLMSSPLKLKSSSPQKPRYRDTDESDVSDIADYLSDPDCSDLEEGPGVLDVIIQFNTSHLSDDHTIDYVNPKEQDGVLIQVPSKDNHLCLVFKNVTVTRLHKYVNHYCTDYFYNLICTYYED</sequence>
<keyword evidence="5" id="KW-0223">Dioxygenase</keyword>
<dbReference type="SMART" id="SM00702">
    <property type="entry name" value="P4Hc"/>
    <property type="match status" value="1"/>
</dbReference>
<dbReference type="EMBL" id="KQ435700">
    <property type="protein sequence ID" value="KOX80554.1"/>
    <property type="molecule type" value="Genomic_DNA"/>
</dbReference>
<dbReference type="InterPro" id="IPR005123">
    <property type="entry name" value="Oxoglu/Fe-dep_dioxygenase_dom"/>
</dbReference>
<evidence type="ECO:0000256" key="1">
    <source>
        <dbReference type="ARBA" id="ARBA00001961"/>
    </source>
</evidence>
<keyword evidence="7" id="KW-0408">Iron</keyword>
<dbReference type="GO" id="GO:0005737">
    <property type="term" value="C:cytoplasm"/>
    <property type="evidence" value="ECO:0007669"/>
    <property type="project" value="TreeGrafter"/>
</dbReference>
<dbReference type="PANTHER" id="PTHR12117">
    <property type="entry name" value="HISTONE ACETYLTRANSFERASE COMPLEX"/>
    <property type="match status" value="1"/>
</dbReference>
<keyword evidence="13" id="KW-1185">Reference proteome</keyword>
<dbReference type="Pfam" id="PF13661">
    <property type="entry name" value="2OG-FeII_Oxy_4"/>
    <property type="match status" value="1"/>
</dbReference>
<dbReference type="InterPro" id="IPR006620">
    <property type="entry name" value="Pro_4_hyd_alph"/>
</dbReference>
<feature type="region of interest" description="Disordered" evidence="10">
    <location>
        <begin position="408"/>
        <end position="441"/>
    </location>
</feature>
<accession>A0A0N0BKG1</accession>
<evidence type="ECO:0000313" key="12">
    <source>
        <dbReference type="EMBL" id="KOX80554.1"/>
    </source>
</evidence>
<dbReference type="STRING" id="166423.A0A0N0BKG1"/>
<dbReference type="GO" id="GO:0031418">
    <property type="term" value="F:L-ascorbic acid binding"/>
    <property type="evidence" value="ECO:0007669"/>
    <property type="project" value="UniProtKB-KW"/>
</dbReference>
<dbReference type="OrthoDB" id="430522at2759"/>
<dbReference type="AlphaFoldDB" id="A0A0N0BKG1"/>